<evidence type="ECO:0000313" key="3">
    <source>
        <dbReference type="Proteomes" id="UP001372834"/>
    </source>
</evidence>
<evidence type="ECO:0000313" key="2">
    <source>
        <dbReference type="EMBL" id="KAK6619523.1"/>
    </source>
</evidence>
<organism evidence="2 3">
    <name type="scientific">Polyplax serrata</name>
    <name type="common">Common mouse louse</name>
    <dbReference type="NCBI Taxonomy" id="468196"/>
    <lineage>
        <taxon>Eukaryota</taxon>
        <taxon>Metazoa</taxon>
        <taxon>Ecdysozoa</taxon>
        <taxon>Arthropoda</taxon>
        <taxon>Hexapoda</taxon>
        <taxon>Insecta</taxon>
        <taxon>Pterygota</taxon>
        <taxon>Neoptera</taxon>
        <taxon>Paraneoptera</taxon>
        <taxon>Psocodea</taxon>
        <taxon>Troctomorpha</taxon>
        <taxon>Phthiraptera</taxon>
        <taxon>Anoplura</taxon>
        <taxon>Polyplacidae</taxon>
        <taxon>Polyplax</taxon>
    </lineage>
</organism>
<protein>
    <submittedName>
        <fullName evidence="2">Uncharacterized protein</fullName>
    </submittedName>
</protein>
<feature type="region of interest" description="Disordered" evidence="1">
    <location>
        <begin position="23"/>
        <end position="60"/>
    </location>
</feature>
<dbReference type="AlphaFoldDB" id="A0AAN8PTL1"/>
<sequence length="109" mass="12300">MKSTGVQVTAHFFSTLYINTSKGVDKRRSAGGGHDDGDDDENENDIPGLRKEKKNSYNEKRNYPLFSKKVDWNSVRAVGSPSEKMLARRKAAENHSLELVLEVAEDPYR</sequence>
<comment type="caution">
    <text evidence="2">The sequence shown here is derived from an EMBL/GenBank/DDBJ whole genome shotgun (WGS) entry which is preliminary data.</text>
</comment>
<dbReference type="Proteomes" id="UP001372834">
    <property type="component" value="Unassembled WGS sequence"/>
</dbReference>
<accession>A0AAN8PTL1</accession>
<dbReference type="EMBL" id="JAWJWE010000040">
    <property type="protein sequence ID" value="KAK6619523.1"/>
    <property type="molecule type" value="Genomic_DNA"/>
</dbReference>
<proteinExistence type="predicted"/>
<name>A0AAN8PTL1_POLSC</name>
<evidence type="ECO:0000256" key="1">
    <source>
        <dbReference type="SAM" id="MobiDB-lite"/>
    </source>
</evidence>
<feature type="compositionally biased region" description="Basic and acidic residues" evidence="1">
    <location>
        <begin position="48"/>
        <end position="60"/>
    </location>
</feature>
<reference evidence="2 3" key="1">
    <citation type="submission" date="2023-10" db="EMBL/GenBank/DDBJ databases">
        <title>Genomes of two closely related lineages of the louse Polyplax serrata with different host specificities.</title>
        <authorList>
            <person name="Martinu J."/>
            <person name="Tarabai H."/>
            <person name="Stefka J."/>
            <person name="Hypsa V."/>
        </authorList>
    </citation>
    <scope>NUCLEOTIDE SEQUENCE [LARGE SCALE GENOMIC DNA]</scope>
    <source>
        <strain evidence="2">HR10_N</strain>
    </source>
</reference>
<gene>
    <name evidence="2" type="ORF">RUM43_012280</name>
</gene>